<gene>
    <name evidence="4" type="ORF">EFD62_00550</name>
</gene>
<feature type="compositionally biased region" description="Basic and acidic residues" evidence="2">
    <location>
        <begin position="339"/>
        <end position="351"/>
    </location>
</feature>
<dbReference type="Gene3D" id="3.40.50.150">
    <property type="entry name" value="Vaccinia Virus protein VP39"/>
    <property type="match status" value="1"/>
</dbReference>
<dbReference type="PANTHER" id="PTHR41313:SF1">
    <property type="entry name" value="DNA METHYLASE ADENINE-SPECIFIC DOMAIN-CONTAINING PROTEIN"/>
    <property type="match status" value="1"/>
</dbReference>
<organism evidence="4 5">
    <name type="scientific">Acetivibrio mesophilus</name>
    <dbReference type="NCBI Taxonomy" id="2487273"/>
    <lineage>
        <taxon>Bacteria</taxon>
        <taxon>Bacillati</taxon>
        <taxon>Bacillota</taxon>
        <taxon>Clostridia</taxon>
        <taxon>Eubacteriales</taxon>
        <taxon>Oscillospiraceae</taxon>
        <taxon>Acetivibrio</taxon>
    </lineage>
</organism>
<name>A0A4Q0IBI5_9FIRM</name>
<dbReference type="GO" id="GO:0016787">
    <property type="term" value="F:hydrolase activity"/>
    <property type="evidence" value="ECO:0007669"/>
    <property type="project" value="InterPro"/>
</dbReference>
<feature type="compositionally biased region" description="Basic and acidic residues" evidence="2">
    <location>
        <begin position="259"/>
        <end position="283"/>
    </location>
</feature>
<keyword evidence="1" id="KW-0175">Coiled coil</keyword>
<dbReference type="InterPro" id="IPR006935">
    <property type="entry name" value="Helicase/UvrB_N"/>
</dbReference>
<feature type="coiled-coil region" evidence="1">
    <location>
        <begin position="1782"/>
        <end position="1829"/>
    </location>
</feature>
<feature type="compositionally biased region" description="Acidic residues" evidence="2">
    <location>
        <begin position="2472"/>
        <end position="2482"/>
    </location>
</feature>
<dbReference type="GO" id="GO:0004386">
    <property type="term" value="F:helicase activity"/>
    <property type="evidence" value="ECO:0007669"/>
    <property type="project" value="UniProtKB-KW"/>
</dbReference>
<dbReference type="SUPFAM" id="SSF52540">
    <property type="entry name" value="P-loop containing nucleoside triphosphate hydrolases"/>
    <property type="match status" value="2"/>
</dbReference>
<dbReference type="PANTHER" id="PTHR41313">
    <property type="entry name" value="ADENINE-SPECIFIC METHYLTRANSFERASE"/>
    <property type="match status" value="1"/>
</dbReference>
<dbReference type="InterPro" id="IPR029063">
    <property type="entry name" value="SAM-dependent_MTases_sf"/>
</dbReference>
<dbReference type="InterPro" id="IPR001650">
    <property type="entry name" value="Helicase_C-like"/>
</dbReference>
<evidence type="ECO:0000259" key="3">
    <source>
        <dbReference type="PROSITE" id="PS51194"/>
    </source>
</evidence>
<dbReference type="InterPro" id="IPR027417">
    <property type="entry name" value="P-loop_NTPase"/>
</dbReference>
<keyword evidence="4" id="KW-0378">Hydrolase</keyword>
<feature type="compositionally biased region" description="Basic and acidic residues" evidence="2">
    <location>
        <begin position="314"/>
        <end position="323"/>
    </location>
</feature>
<accession>A0A4Q0IBI5</accession>
<evidence type="ECO:0000256" key="2">
    <source>
        <dbReference type="SAM" id="MobiDB-lite"/>
    </source>
</evidence>
<dbReference type="SMART" id="SM00487">
    <property type="entry name" value="DEXDc"/>
    <property type="match status" value="1"/>
</dbReference>
<keyword evidence="4" id="KW-0547">Nucleotide-binding</keyword>
<dbReference type="InterPro" id="IPR014001">
    <property type="entry name" value="Helicase_ATP-bd"/>
</dbReference>
<dbReference type="PRINTS" id="PR00507">
    <property type="entry name" value="N12N6MTFRASE"/>
</dbReference>
<evidence type="ECO:0000313" key="5">
    <source>
        <dbReference type="Proteomes" id="UP000289166"/>
    </source>
</evidence>
<feature type="region of interest" description="Disordered" evidence="2">
    <location>
        <begin position="2470"/>
        <end position="2493"/>
    </location>
</feature>
<reference evidence="5" key="1">
    <citation type="submission" date="2018-11" db="EMBL/GenBank/DDBJ databases">
        <title>Genome sequencing of a novel mesophilic and cellulolytic organism within the genus Hungateiclostridium.</title>
        <authorList>
            <person name="Rettenmaier R."/>
            <person name="Liebl W."/>
            <person name="Zverlov V."/>
        </authorList>
    </citation>
    <scope>NUCLEOTIDE SEQUENCE [LARGE SCALE GENOMIC DNA]</scope>
    <source>
        <strain evidence="5">N2K1</strain>
    </source>
</reference>
<keyword evidence="4" id="KW-0067">ATP-binding</keyword>
<feature type="compositionally biased region" description="Basic and acidic residues" evidence="2">
    <location>
        <begin position="2483"/>
        <end position="2493"/>
    </location>
</feature>
<keyword evidence="5" id="KW-1185">Reference proteome</keyword>
<comment type="caution">
    <text evidence="4">The sequence shown here is derived from an EMBL/GenBank/DDBJ whole genome shotgun (WGS) entry which is preliminary data.</text>
</comment>
<dbReference type="Gene3D" id="3.40.50.300">
    <property type="entry name" value="P-loop containing nucleotide triphosphate hydrolases"/>
    <property type="match status" value="2"/>
</dbReference>
<dbReference type="GO" id="GO:0005524">
    <property type="term" value="F:ATP binding"/>
    <property type="evidence" value="ECO:0007669"/>
    <property type="project" value="InterPro"/>
</dbReference>
<protein>
    <submittedName>
        <fullName evidence="4">Helicase</fullName>
    </submittedName>
</protein>
<dbReference type="Pfam" id="PF04851">
    <property type="entry name" value="ResIII"/>
    <property type="match status" value="1"/>
</dbReference>
<evidence type="ECO:0000256" key="1">
    <source>
        <dbReference type="SAM" id="Coils"/>
    </source>
</evidence>
<dbReference type="Proteomes" id="UP000289166">
    <property type="component" value="Unassembled WGS sequence"/>
</dbReference>
<dbReference type="EMBL" id="RLII01000001">
    <property type="protein sequence ID" value="RXE60462.1"/>
    <property type="molecule type" value="Genomic_DNA"/>
</dbReference>
<feature type="domain" description="Helicase C-terminal" evidence="3">
    <location>
        <begin position="2071"/>
        <end position="2229"/>
    </location>
</feature>
<proteinExistence type="predicted"/>
<dbReference type="OrthoDB" id="9815272at2"/>
<keyword evidence="4" id="KW-0347">Helicase</keyword>
<dbReference type="GO" id="GO:0003677">
    <property type="term" value="F:DNA binding"/>
    <property type="evidence" value="ECO:0007669"/>
    <property type="project" value="InterPro"/>
</dbReference>
<dbReference type="Pfam" id="PF00271">
    <property type="entry name" value="Helicase_C"/>
    <property type="match status" value="1"/>
</dbReference>
<sequence>MATKLQLITELSQNTAKDIVKTPGNWISFLKTAAWNYKYPFQDQLLIFAQRPDATACAPIEIWNEKFGRWVNRGAKGIALINDSGNRLTLRHVFDVSDTNSRYNRPVVLWSLRDGYSEDVTETLENAFGDLKDKSNIPAALISAAFNTVEDNFPDYLSDLMYSRENSFLEELDDLNVEVIFKNALKNSVAYMLLVRCGYPADEFFSFDDFQGIVNFNTLETISSLGAATSDISEMILKEISATVKNIQRAEKNQNRTFAKSKDIRHNKSEDIRVERKDDHGVDIHNAGRLSGTGSGAAGGRDAHRQIWDVAQDIPEKSQERNIRQPGDVGDTEQPPDGNRPDSEGTNRDDHDETSEEQSSAGQSDRPDGLGGTHEQPTILSRRVSTDGVGLQLNLFPTVEQQIEAIEHAEDKKTSAFSISQEEIDHLLCSGTGFQDGKYRVYLHYQELHSAKETIDFLKHEYGIGGGTHIFIDGTRGNQWHDGKGISLSKSGSFLTNPEIRLSWNQVAKRLGELIAADRYLNSKEKERLPVVQQEIEEQRRRLAEEAYARQILNREPTPTQTELTVSKDTAKYGFHLGDTVYIGAEEYEILSFDNNSVELRDVNCPLFTKQFQREAFEEMLRDNPLNDHLLVQKEITEQPTVLKAEKLSPRNIYQTYLPEIINKIRNDEIYPYLRDRNTDPDSAKQELDAAIDRIAHSMREMHPDFYEAYINLPQFKEWFSEDVFQRTYQDYLTEKRDSVTIHADDPNAPEWVKQSGDVTITREGDTFTIELEKGKEDKKQYVEFDMELELPEGQKEKEEPAEKEITIGMEISIEDRRFCIDAINEETGTVSLRDITFQQSTGFPIFRRESIEFVKGILEQAEEHKGLKTKNEEAPRNIIDSASGKPKQHRISFHITDNELGHGGQKAKYAWNVAAIRLLYKLEEENRLATPEEQEVLSRYVGWGGLPQVFDEKNSLWVKEYTELKELLDADEYASARASTLNAHYTSPTVIKAMYACLENMGFQTGNILEPACGIGNFFGLIPDRMKNSKLYGIELDSISGRIAKQLYQQANIAIQGFEETNLPDSFFDLAIGNVPFGSYGVADKKYDKYKFLIHDYFFAKTLDKVRPGGIIAFITSKGTMDKQNPEVRKYIAQRAELLGAVRLPNNAFLANAGTEVTADIIFLQKRDRVIDIEPDWVNLSTTQDGIPINRYFADNPDMVLGTMAFDDRMYGNASETTCMPYENADLTELLREALENIHAEITEYEPDEIVEEEDASIPADPNVRNFSYTVVDGEIYYRENSRMNKVEVSVTAANRIKGMIAIRDCVRDLIEYQTEDYSDDVIREQQRKLNKLYDEFTAKYGLLSSRGNNMAFSDDSSYCLLCSLEILDEDGNLERKADMFTKRTIRQRAVVTHVDTATEALAISIAEKACVDIGFMQSLTGLSEEQLIKDLEGVIFRNPEKLDSEGKPVFETSDAYLSGNVREKLKTARQFAEMQPDLYSINVAALEKVQPKDLSASEIDVRLGATWLPPDVIKDFIFELLETPYMYRRYIDVFYSSYTANWNIKGKNDDRSGNIKAVMTYGTSRINAYKIIEETLNLKDVRVFDTVYEDGVEKRVLNKKETAIAQQKQEAIKEAFQSWIWKDPDRRERLTRIYNDRFNSVRPREYDGNHIRFTGMNPEITLRKHQVDAVAHILYGDNTLLAHCVGAGKTYEMAAAAMESKHLGLCQKSMFVVPNHLTEQWAAEFLQLYPSANILVSTKKDFETKNRKKFCARIATGDYDAVIIGHSQFEKIPISVERQKRLLEEQIDEITNGIRELKQERGERFAIKQLEKTKKSLKLKLDKLNDTSRKDDVVTFEELGVDRLFVDEADFYKNLFLYTKMRNVAGLSQTEAQKSSDLFMKCRYLDELTEGRGIIFATGTPISNSITEMYTMQRYLQYETLRKNGLQHFDCWASTFGETVTAIELAPEGTGYRAKTRFARFYNLPELMNMFKEIADIKTADMLNLPVPKANYCNIAVKPSEFQQDMVTELAVRAERVRAKEVEPYEDNMLKITNDGRKLALDQRLANPVLPDHEKSKVNACVENVCRIWQENSGDKLTQLVFCDLSTPKNDGNFSVYDDIRQKLIERGVPADEIAFIHDANTETRKKELFAKVRKGQVRVLLGSTFKMGAGTNVQDRLIALHDLDCPWRPRDLEQRSGRIVRQGNKNDEVYIFRYVTENTFDAYLYQILENKQRFISQIMTSKSPVRSAEDIDETALSYAEVKALATGNPYIKEKMDLDIQVSKLKLLKANHLSQRYALEDRLLKYFPQQIKSTMERIAGYEKDLALYRQQSELEHAVESSEDSKFAGMSVKGIYYTEKAKAGAAILEACKQMTSPEPQELGSYMGFPMLFSFDSFNKQFQITLRGSMSHTVTLGTDIYGNITRLNNILAEIPKKLDYCKEQLKTLHQQLETARQQVDVPFEKEVELQTKSARLAELNILLNMDKHENEVLDAEPDEDMNAPERKSMGYER</sequence>
<dbReference type="SUPFAM" id="SSF53335">
    <property type="entry name" value="S-adenosyl-L-methionine-dependent methyltransferases"/>
    <property type="match status" value="1"/>
</dbReference>
<evidence type="ECO:0000313" key="4">
    <source>
        <dbReference type="EMBL" id="RXE60462.1"/>
    </source>
</evidence>
<dbReference type="PROSITE" id="PS51194">
    <property type="entry name" value="HELICASE_CTER"/>
    <property type="match status" value="1"/>
</dbReference>
<dbReference type="InterPro" id="IPR052933">
    <property type="entry name" value="DNA_Protect_Modify"/>
</dbReference>
<feature type="region of interest" description="Disordered" evidence="2">
    <location>
        <begin position="259"/>
        <end position="380"/>
    </location>
</feature>